<evidence type="ECO:0000256" key="1">
    <source>
        <dbReference type="SAM" id="MobiDB-lite"/>
    </source>
</evidence>
<evidence type="ECO:0000313" key="3">
    <source>
        <dbReference type="EMBL" id="UPT23476.1"/>
    </source>
</evidence>
<dbReference type="SUPFAM" id="SSF53955">
    <property type="entry name" value="Lysozyme-like"/>
    <property type="match status" value="1"/>
</dbReference>
<dbReference type="Proteomes" id="UP000832041">
    <property type="component" value="Chromosome"/>
</dbReference>
<dbReference type="Pfam" id="PF13406">
    <property type="entry name" value="SLT_2"/>
    <property type="match status" value="1"/>
</dbReference>
<organism evidence="3 4">
    <name type="scientific">Thermobifida alba</name>
    <name type="common">Thermomonospora alba</name>
    <dbReference type="NCBI Taxonomy" id="53522"/>
    <lineage>
        <taxon>Bacteria</taxon>
        <taxon>Bacillati</taxon>
        <taxon>Actinomycetota</taxon>
        <taxon>Actinomycetes</taxon>
        <taxon>Streptosporangiales</taxon>
        <taxon>Nocardiopsidaceae</taxon>
        <taxon>Thermobifida</taxon>
    </lineage>
</organism>
<dbReference type="InterPro" id="IPR023346">
    <property type="entry name" value="Lysozyme-like_dom_sf"/>
</dbReference>
<dbReference type="PANTHER" id="PTHR30163">
    <property type="entry name" value="MEMBRANE-BOUND LYTIC MUREIN TRANSGLYCOSYLASE B"/>
    <property type="match status" value="1"/>
</dbReference>
<dbReference type="InterPro" id="IPR043426">
    <property type="entry name" value="MltB-like"/>
</dbReference>
<feature type="domain" description="Transglycosylase SLT" evidence="2">
    <location>
        <begin position="152"/>
        <end position="199"/>
    </location>
</feature>
<evidence type="ECO:0000313" key="4">
    <source>
        <dbReference type="Proteomes" id="UP000832041"/>
    </source>
</evidence>
<dbReference type="EMBL" id="CP051627">
    <property type="protein sequence ID" value="UPT23476.1"/>
    <property type="molecule type" value="Genomic_DNA"/>
</dbReference>
<gene>
    <name evidence="3" type="ORF">FOF52_11200</name>
</gene>
<feature type="region of interest" description="Disordered" evidence="1">
    <location>
        <begin position="1"/>
        <end position="48"/>
    </location>
</feature>
<feature type="compositionally biased region" description="Low complexity" evidence="1">
    <location>
        <begin position="1"/>
        <end position="26"/>
    </location>
</feature>
<reference evidence="3 4" key="1">
    <citation type="submission" date="2020-04" db="EMBL/GenBank/DDBJ databases">
        <title>Thermobifida alba genome sequencing and assembly.</title>
        <authorList>
            <person name="Luzics S."/>
            <person name="Horvath B."/>
            <person name="Nagy I."/>
            <person name="Toth A."/>
            <person name="Nagy I."/>
            <person name="Kukolya J."/>
        </authorList>
    </citation>
    <scope>NUCLEOTIDE SEQUENCE [LARGE SCALE GENOMIC DNA]</scope>
    <source>
        <strain evidence="3 4">DSM 43795</strain>
    </source>
</reference>
<dbReference type="CDD" id="cd13399">
    <property type="entry name" value="Slt35-like"/>
    <property type="match status" value="1"/>
</dbReference>
<accession>A0ABY4L729</accession>
<keyword evidence="4" id="KW-1185">Reference proteome</keyword>
<name>A0ABY4L729_THEAE</name>
<sequence>MRLAGVAADAAPAAPSPLQQAPAVPSEEAAETGARTAPARTEPVVPEAPAERISAEWLARVSGQTGIPERALLGYAGAQLVREHENPACGVSWVTLAAIGSVETEHGTWGGGRSGADGTTTEPIIGIALDGGNGTAAVPDTDGGRLDGDTEWDRAVGPMQFIPATWRTWAADGDGDGVEDPHDIDDAALAAARYLCADGRDLTDGDQWWRAVHAYNHSDAYVGDVYERADHYATRTQ</sequence>
<evidence type="ECO:0000259" key="2">
    <source>
        <dbReference type="Pfam" id="PF13406"/>
    </source>
</evidence>
<proteinExistence type="predicted"/>
<dbReference type="PANTHER" id="PTHR30163:SF8">
    <property type="entry name" value="LYTIC MUREIN TRANSGLYCOSYLASE"/>
    <property type="match status" value="1"/>
</dbReference>
<dbReference type="InterPro" id="IPR031304">
    <property type="entry name" value="SLT_2"/>
</dbReference>
<protein>
    <submittedName>
        <fullName evidence="3">Transglycosylase SLT domain-containing protein</fullName>
    </submittedName>
</protein>
<dbReference type="Gene3D" id="1.10.530.10">
    <property type="match status" value="1"/>
</dbReference>